<accession>R9NZH6</accession>
<dbReference type="Proteomes" id="UP000014071">
    <property type="component" value="Unassembled WGS sequence"/>
</dbReference>
<reference evidence="3" key="1">
    <citation type="journal article" date="2013" name="Genome Announc.">
        <title>Draft genome sequence of the basidiomycetous yeast-like fungus Pseudozyma hubeiensis SY62, which produces an abundant amount of the biosurfactant mannosylerythritol lipids.</title>
        <authorList>
            <person name="Konishi M."/>
            <person name="Hatada Y."/>
            <person name="Horiuchi J."/>
        </authorList>
    </citation>
    <scope>NUCLEOTIDE SEQUENCE [LARGE SCALE GENOMIC DNA]</scope>
    <source>
        <strain evidence="3">SY62</strain>
    </source>
</reference>
<name>R9NZH6_PSEHS</name>
<evidence type="ECO:0000313" key="3">
    <source>
        <dbReference type="Proteomes" id="UP000014071"/>
    </source>
</evidence>
<dbReference type="EMBL" id="DF238783">
    <property type="protein sequence ID" value="GAC94263.1"/>
    <property type="molecule type" value="Genomic_DNA"/>
</dbReference>
<evidence type="ECO:0000256" key="1">
    <source>
        <dbReference type="SAM" id="MobiDB-lite"/>
    </source>
</evidence>
<dbReference type="RefSeq" id="XP_012187850.1">
    <property type="nucleotide sequence ID" value="XM_012332460.1"/>
</dbReference>
<feature type="compositionally biased region" description="Polar residues" evidence="1">
    <location>
        <begin position="21"/>
        <end position="37"/>
    </location>
</feature>
<protein>
    <submittedName>
        <fullName evidence="2">Uncharacterized protein</fullName>
    </submittedName>
</protein>
<feature type="region of interest" description="Disordered" evidence="1">
    <location>
        <begin position="21"/>
        <end position="46"/>
    </location>
</feature>
<sequence length="109" mass="12166">MRLQQHWPSYPRSVGIVSAAPTSTFTAPPSLTHSDSTTMDHRRHQGSQMDVASHHPLRLRFGPSMLRLVADLWSVVVAEKKNTRTIAPPARIQGGLEGKRTRRHAIHST</sequence>
<dbReference type="AlphaFoldDB" id="R9NZH6"/>
<evidence type="ECO:0000313" key="2">
    <source>
        <dbReference type="EMBL" id="GAC94263.1"/>
    </source>
</evidence>
<organism evidence="2 3">
    <name type="scientific">Pseudozyma hubeiensis (strain SY62)</name>
    <name type="common">Yeast</name>
    <dbReference type="NCBI Taxonomy" id="1305764"/>
    <lineage>
        <taxon>Eukaryota</taxon>
        <taxon>Fungi</taxon>
        <taxon>Dikarya</taxon>
        <taxon>Basidiomycota</taxon>
        <taxon>Ustilaginomycotina</taxon>
        <taxon>Ustilaginomycetes</taxon>
        <taxon>Ustilaginales</taxon>
        <taxon>Ustilaginaceae</taxon>
        <taxon>Pseudozyma</taxon>
    </lineage>
</organism>
<keyword evidence="3" id="KW-1185">Reference proteome</keyword>
<dbReference type="GeneID" id="24107129"/>
<dbReference type="HOGENOM" id="CLU_2185127_0_0_1"/>
<gene>
    <name evidence="2" type="ORF">PHSY_001834</name>
</gene>
<proteinExistence type="predicted"/>